<dbReference type="AlphaFoldDB" id="A0A1F5ZK95"/>
<keyword evidence="6 8" id="KW-1133">Transmembrane helix</keyword>
<dbReference type="GO" id="GO:0009103">
    <property type="term" value="P:lipopolysaccharide biosynthetic process"/>
    <property type="evidence" value="ECO:0007669"/>
    <property type="project" value="UniProtKB-ARBA"/>
</dbReference>
<keyword evidence="5 8" id="KW-0812">Transmembrane</keyword>
<sequence>MKEKTVILLFLIFLFSSLLRLYQLDTIPPSLYTDEVDQGYNAYSVIKTGADEHGNFLPVSFRSFGDWKPPLPTYLMIPFMFILGPNDWSVRLSSAILGIVSLLLSFKIAKLIFENNRLSFLSVFLLSISPWHLFQSRTAMLVMVSLFFFEIGIYGFLKYIKNYKFRFLLLSVLGFSLSIYSYYGLRLIVPLTLLSLFLWKRSEIFSKRKHILLGVVIGIILLLPIFISGLKERDVLFGRARTVSIFYDRGVELKQWELQTQDFENTYSILTRIFHNKVFLYGRDIIRRYLSHFDLDYLFLKGDGAFPFQVPHTGILNFSDIILIPLGIYFIVKRKIKNQTILWIWLIISILPASLTFITPATNRTFNAVVPFSFLSALGFIFLIKYKSKMQIKLIISIIFITCLYSFNYFLNSYFIEVPKNYGNIWGYGWEEAMQYIHSQKDRYNTVYISSNKGMPYIYYAFYNQIDPDFIQKKLIRPYIPDAFGFEPVDSFENLFFYRGRSFKEIRESRESNILVVVPSDEDDLKGNPVKEIKYPNGKNAIDIYSL</sequence>
<keyword evidence="4" id="KW-0808">Transferase</keyword>
<feature type="transmembrane region" description="Helical" evidence="8">
    <location>
        <begin position="141"/>
        <end position="160"/>
    </location>
</feature>
<accession>A0A1F5ZK95</accession>
<evidence type="ECO:0000256" key="6">
    <source>
        <dbReference type="ARBA" id="ARBA00022989"/>
    </source>
</evidence>
<comment type="subcellular location">
    <subcellularLocation>
        <location evidence="1">Cell membrane</location>
        <topology evidence="1">Multi-pass membrane protein</topology>
    </subcellularLocation>
</comment>
<evidence type="ECO:0000313" key="10">
    <source>
        <dbReference type="EMBL" id="OGG12821.1"/>
    </source>
</evidence>
<dbReference type="GO" id="GO:0010041">
    <property type="term" value="P:response to iron(III) ion"/>
    <property type="evidence" value="ECO:0007669"/>
    <property type="project" value="TreeGrafter"/>
</dbReference>
<evidence type="ECO:0000256" key="3">
    <source>
        <dbReference type="ARBA" id="ARBA00022676"/>
    </source>
</evidence>
<feature type="domain" description="Glycosyltransferase RgtA/B/C/D-like" evidence="9">
    <location>
        <begin position="68"/>
        <end position="226"/>
    </location>
</feature>
<reference evidence="10 11" key="1">
    <citation type="journal article" date="2016" name="Nat. Commun.">
        <title>Thousands of microbial genomes shed light on interconnected biogeochemical processes in an aquifer system.</title>
        <authorList>
            <person name="Anantharaman K."/>
            <person name="Brown C.T."/>
            <person name="Hug L.A."/>
            <person name="Sharon I."/>
            <person name="Castelle C.J."/>
            <person name="Probst A.J."/>
            <person name="Thomas B.C."/>
            <person name="Singh A."/>
            <person name="Wilkins M.J."/>
            <person name="Karaoz U."/>
            <person name="Brodie E.L."/>
            <person name="Williams K.H."/>
            <person name="Hubbard S.S."/>
            <person name="Banfield J.F."/>
        </authorList>
    </citation>
    <scope>NUCLEOTIDE SEQUENCE [LARGE SCALE GENOMIC DNA]</scope>
</reference>
<proteinExistence type="predicted"/>
<evidence type="ECO:0000259" key="9">
    <source>
        <dbReference type="Pfam" id="PF13231"/>
    </source>
</evidence>
<dbReference type="GO" id="GO:0005886">
    <property type="term" value="C:plasma membrane"/>
    <property type="evidence" value="ECO:0007669"/>
    <property type="project" value="UniProtKB-SubCell"/>
</dbReference>
<keyword evidence="7 8" id="KW-0472">Membrane</keyword>
<evidence type="ECO:0000313" key="11">
    <source>
        <dbReference type="Proteomes" id="UP000176923"/>
    </source>
</evidence>
<protein>
    <recommendedName>
        <fullName evidence="9">Glycosyltransferase RgtA/B/C/D-like domain-containing protein</fullName>
    </recommendedName>
</protein>
<evidence type="ECO:0000256" key="2">
    <source>
        <dbReference type="ARBA" id="ARBA00022475"/>
    </source>
</evidence>
<comment type="caution">
    <text evidence="10">The sequence shown here is derived from an EMBL/GenBank/DDBJ whole genome shotgun (WGS) entry which is preliminary data.</text>
</comment>
<keyword evidence="2" id="KW-1003">Cell membrane</keyword>
<evidence type="ECO:0000256" key="7">
    <source>
        <dbReference type="ARBA" id="ARBA00023136"/>
    </source>
</evidence>
<dbReference type="GO" id="GO:0016763">
    <property type="term" value="F:pentosyltransferase activity"/>
    <property type="evidence" value="ECO:0007669"/>
    <property type="project" value="TreeGrafter"/>
</dbReference>
<gene>
    <name evidence="10" type="ORF">A3D77_07230</name>
</gene>
<dbReference type="Pfam" id="PF13231">
    <property type="entry name" value="PMT_2"/>
    <property type="match status" value="1"/>
</dbReference>
<keyword evidence="3" id="KW-0328">Glycosyltransferase</keyword>
<feature type="transmembrane region" description="Helical" evidence="8">
    <location>
        <begin position="391"/>
        <end position="411"/>
    </location>
</feature>
<feature type="transmembrane region" description="Helical" evidence="8">
    <location>
        <begin position="341"/>
        <end position="359"/>
    </location>
</feature>
<dbReference type="Proteomes" id="UP000176923">
    <property type="component" value="Unassembled WGS sequence"/>
</dbReference>
<feature type="transmembrane region" description="Helical" evidence="8">
    <location>
        <begin position="211"/>
        <end position="230"/>
    </location>
</feature>
<feature type="transmembrane region" description="Helical" evidence="8">
    <location>
        <begin position="314"/>
        <end position="332"/>
    </location>
</feature>
<dbReference type="InterPro" id="IPR038731">
    <property type="entry name" value="RgtA/B/C-like"/>
</dbReference>
<dbReference type="InterPro" id="IPR050297">
    <property type="entry name" value="LipidA_mod_glycosyltrf_83"/>
</dbReference>
<evidence type="ECO:0000256" key="1">
    <source>
        <dbReference type="ARBA" id="ARBA00004651"/>
    </source>
</evidence>
<feature type="transmembrane region" description="Helical" evidence="8">
    <location>
        <begin position="118"/>
        <end position="134"/>
    </location>
</feature>
<evidence type="ECO:0000256" key="8">
    <source>
        <dbReference type="SAM" id="Phobius"/>
    </source>
</evidence>
<evidence type="ECO:0000256" key="4">
    <source>
        <dbReference type="ARBA" id="ARBA00022679"/>
    </source>
</evidence>
<dbReference type="SUPFAM" id="SSF103473">
    <property type="entry name" value="MFS general substrate transporter"/>
    <property type="match status" value="1"/>
</dbReference>
<name>A0A1F5ZK95_9BACT</name>
<dbReference type="PANTHER" id="PTHR33908:SF3">
    <property type="entry name" value="UNDECAPRENYL PHOSPHATE-ALPHA-4-AMINO-4-DEOXY-L-ARABINOSE ARABINOSYL TRANSFERASE"/>
    <property type="match status" value="1"/>
</dbReference>
<feature type="transmembrane region" description="Helical" evidence="8">
    <location>
        <begin position="365"/>
        <end position="384"/>
    </location>
</feature>
<evidence type="ECO:0000256" key="5">
    <source>
        <dbReference type="ARBA" id="ARBA00022692"/>
    </source>
</evidence>
<organism evidence="10 11">
    <name type="scientific">Candidatus Gottesmanbacteria bacterium RIFCSPHIGHO2_02_FULL_39_11</name>
    <dbReference type="NCBI Taxonomy" id="1798382"/>
    <lineage>
        <taxon>Bacteria</taxon>
        <taxon>Candidatus Gottesmaniibacteriota</taxon>
    </lineage>
</organism>
<dbReference type="STRING" id="1798382.A3D77_07230"/>
<feature type="transmembrane region" description="Helical" evidence="8">
    <location>
        <begin position="95"/>
        <end position="112"/>
    </location>
</feature>
<dbReference type="InterPro" id="IPR036259">
    <property type="entry name" value="MFS_trans_sf"/>
</dbReference>
<dbReference type="PANTHER" id="PTHR33908">
    <property type="entry name" value="MANNOSYLTRANSFERASE YKCB-RELATED"/>
    <property type="match status" value="1"/>
</dbReference>
<dbReference type="EMBL" id="MFJL01000041">
    <property type="protein sequence ID" value="OGG12821.1"/>
    <property type="molecule type" value="Genomic_DNA"/>
</dbReference>